<protein>
    <submittedName>
        <fullName evidence="2">Uncharacterized protein</fullName>
    </submittedName>
</protein>
<gene>
    <name evidence="2" type="ORF">BU14_0022s0023</name>
</gene>
<accession>A0A1X6PKC5</accession>
<evidence type="ECO:0000313" key="3">
    <source>
        <dbReference type="Proteomes" id="UP000218209"/>
    </source>
</evidence>
<feature type="region of interest" description="Disordered" evidence="1">
    <location>
        <begin position="324"/>
        <end position="344"/>
    </location>
</feature>
<feature type="region of interest" description="Disordered" evidence="1">
    <location>
        <begin position="1"/>
        <end position="22"/>
    </location>
</feature>
<feature type="compositionally biased region" description="Basic and acidic residues" evidence="1">
    <location>
        <begin position="618"/>
        <end position="629"/>
    </location>
</feature>
<dbReference type="EMBL" id="KV918763">
    <property type="protein sequence ID" value="OSX81302.1"/>
    <property type="molecule type" value="Genomic_DNA"/>
</dbReference>
<reference evidence="2 3" key="1">
    <citation type="submission" date="2017-03" db="EMBL/GenBank/DDBJ databases">
        <title>WGS assembly of Porphyra umbilicalis.</title>
        <authorList>
            <person name="Brawley S.H."/>
            <person name="Blouin N.A."/>
            <person name="Ficko-Blean E."/>
            <person name="Wheeler G.L."/>
            <person name="Lohr M."/>
            <person name="Goodson H.V."/>
            <person name="Jenkins J.W."/>
            <person name="Blaby-Haas C.E."/>
            <person name="Helliwell K.E."/>
            <person name="Chan C."/>
            <person name="Marriage T."/>
            <person name="Bhattacharya D."/>
            <person name="Klein A.S."/>
            <person name="Badis Y."/>
            <person name="Brodie J."/>
            <person name="Cao Y."/>
            <person name="Collen J."/>
            <person name="Dittami S.M."/>
            <person name="Gachon C.M."/>
            <person name="Green B.R."/>
            <person name="Karpowicz S."/>
            <person name="Kim J.W."/>
            <person name="Kudahl U."/>
            <person name="Lin S."/>
            <person name="Michel G."/>
            <person name="Mittag M."/>
            <person name="Olson B.J."/>
            <person name="Pangilinan J."/>
            <person name="Peng Y."/>
            <person name="Qiu H."/>
            <person name="Shu S."/>
            <person name="Singer J.T."/>
            <person name="Smith A.G."/>
            <person name="Sprecher B.N."/>
            <person name="Wagner V."/>
            <person name="Wang W."/>
            <person name="Wang Z.-Y."/>
            <person name="Yan J."/>
            <person name="Yarish C."/>
            <person name="Zoeuner-Riek S."/>
            <person name="Zhuang Y."/>
            <person name="Zou Y."/>
            <person name="Lindquist E.A."/>
            <person name="Grimwood J."/>
            <person name="Barry K."/>
            <person name="Rokhsar D.S."/>
            <person name="Schmutz J."/>
            <person name="Stiller J.W."/>
            <person name="Grossman A.R."/>
            <person name="Prochnik S.E."/>
        </authorList>
    </citation>
    <scope>NUCLEOTIDE SEQUENCE [LARGE SCALE GENOMIC DNA]</scope>
    <source>
        <strain evidence="2">4086291</strain>
    </source>
</reference>
<feature type="compositionally biased region" description="Gly residues" evidence="1">
    <location>
        <begin position="394"/>
        <end position="416"/>
    </location>
</feature>
<feature type="region of interest" description="Disordered" evidence="1">
    <location>
        <begin position="649"/>
        <end position="670"/>
    </location>
</feature>
<feature type="compositionally biased region" description="Basic residues" evidence="1">
    <location>
        <begin position="255"/>
        <end position="273"/>
    </location>
</feature>
<proteinExistence type="predicted"/>
<dbReference type="AlphaFoldDB" id="A0A1X6PKC5"/>
<feature type="compositionally biased region" description="Basic and acidic residues" evidence="1">
    <location>
        <begin position="593"/>
        <end position="604"/>
    </location>
</feature>
<organism evidence="2 3">
    <name type="scientific">Porphyra umbilicalis</name>
    <name type="common">Purple laver</name>
    <name type="synonym">Red alga</name>
    <dbReference type="NCBI Taxonomy" id="2786"/>
    <lineage>
        <taxon>Eukaryota</taxon>
        <taxon>Rhodophyta</taxon>
        <taxon>Bangiophyceae</taxon>
        <taxon>Bangiales</taxon>
        <taxon>Bangiaceae</taxon>
        <taxon>Porphyra</taxon>
    </lineage>
</organism>
<name>A0A1X6PKC5_PORUM</name>
<feature type="region of interest" description="Disordered" evidence="1">
    <location>
        <begin position="385"/>
        <end position="428"/>
    </location>
</feature>
<feature type="compositionally biased region" description="Basic residues" evidence="1">
    <location>
        <begin position="605"/>
        <end position="617"/>
    </location>
</feature>
<feature type="region of interest" description="Disordered" evidence="1">
    <location>
        <begin position="234"/>
        <end position="273"/>
    </location>
</feature>
<dbReference type="Proteomes" id="UP000218209">
    <property type="component" value="Unassembled WGS sequence"/>
</dbReference>
<feature type="region of interest" description="Disordered" evidence="1">
    <location>
        <begin position="570"/>
        <end position="635"/>
    </location>
</feature>
<evidence type="ECO:0000256" key="1">
    <source>
        <dbReference type="SAM" id="MobiDB-lite"/>
    </source>
</evidence>
<sequence>METIRASKVVDTTKEKNFQQRRKSGHRMRCPLFLRLRARVRGNERGWTGLYGAIKADFCLRSSATYANQVPRRQNTIATKGAQQWRKAVRKRSSAGRCLRGEAHMLVAREAVAHDRQCLLLILLHASRHPRDLYPSANARSYSCDLHLHDQRRWPHRKCRQPRDIGGTRHQLHIILLRQPTRSRRPRVTIRRCPWRLARRFNNCCRRRRRRRRPPRPHRPSAIDFNLLARRHRRRARAARPVQFPPVDGPPNDRRGRHQRRQRRHQRPHLRRRLVHPIVFLPKHRPRIVVGHPRRVGAAHRHGCRVGGRPHAPLRLIDDAVKDEPPATSEATPPPVRDGGAVGLTADRRRRRLVRRVRVGAAAARVRVDRRGEVDAERRLVAARKRGHARRRAGGGVRVGAGGRPRAGARALGGGRVGRRGGRATLGPTLGAAAEAGRGGERCNHPRVQVDRPRRRRHVPHRIALRRGRKHPVVVRGHPIVDKLACKVAHVAEELLARLVKEEGVQAVGAHRRNAAGSAAGGTHARAPPPRRPVAAAVATAALPAAARRLFRRRCRAAARIGRRRRFACGGRGGGDGACAHARRRGRQSVEGGRPKRGADEQVPRHGRHVRRGAGRRRGADDGLGERHAVALPGRELPQVMRRAGTRARQLGAREEGVHRRQVGPRPLPPHDGGEQITRLHQLLAQQHRTLVIFIRVLAPAAGAAAAARRAVAWPKRHRRVCVAGRYRRLVEAEEGAAAPLSAARHPVAVELLAGSLLVILVKHNVVGGRTHKLREGCIIITGDDRDDRDGDFQSFGLSRCRAATAHDRRQEGLLQVALLLLGGVHARRHGRQGAGDEDVIFVAQVLGRLDDREGLVQVHYSTQTNRIEQPREVVRLELRLCYGPAVGEVLYAASARTAVLGWQLDTEDEARKQTETCASLSMVPGGKVLRRLRARHSEPA</sequence>
<keyword evidence="3" id="KW-1185">Reference proteome</keyword>
<evidence type="ECO:0000313" key="2">
    <source>
        <dbReference type="EMBL" id="OSX81302.1"/>
    </source>
</evidence>
<feature type="region of interest" description="Disordered" evidence="1">
    <location>
        <begin position="512"/>
        <end position="534"/>
    </location>
</feature>